<name>A0A7J6S3S9_PEROL</name>
<dbReference type="AlphaFoldDB" id="A0A7J6S3S9"/>
<comment type="caution">
    <text evidence="2">The sequence shown here is derived from an EMBL/GenBank/DDBJ whole genome shotgun (WGS) entry which is preliminary data.</text>
</comment>
<dbReference type="Proteomes" id="UP000574390">
    <property type="component" value="Unassembled WGS sequence"/>
</dbReference>
<evidence type="ECO:0000313" key="3">
    <source>
        <dbReference type="Proteomes" id="UP000574390"/>
    </source>
</evidence>
<proteinExistence type="predicted"/>
<protein>
    <submittedName>
        <fullName evidence="2">Uncharacterized protein</fullName>
    </submittedName>
</protein>
<evidence type="ECO:0000256" key="1">
    <source>
        <dbReference type="SAM" id="MobiDB-lite"/>
    </source>
</evidence>
<organism evidence="2 3">
    <name type="scientific">Perkinsus olseni</name>
    <name type="common">Perkinsus atlanticus</name>
    <dbReference type="NCBI Taxonomy" id="32597"/>
    <lineage>
        <taxon>Eukaryota</taxon>
        <taxon>Sar</taxon>
        <taxon>Alveolata</taxon>
        <taxon>Perkinsozoa</taxon>
        <taxon>Perkinsea</taxon>
        <taxon>Perkinsida</taxon>
        <taxon>Perkinsidae</taxon>
        <taxon>Perkinsus</taxon>
    </lineage>
</organism>
<feature type="compositionally biased region" description="Basic and acidic residues" evidence="1">
    <location>
        <begin position="119"/>
        <end position="132"/>
    </location>
</feature>
<sequence>MQLVAVRDFGGIDNKFWANSVVHFLGKLEAGLKANPCKTMLCISYRVETDGMNEENLNSLESAKQEGESNRFMMGPPEGQSVTLEMVNRALANGCKERDEEITRLKAELERVTNELNELRTKQMMQKSDKGESSSSEVEDTNEVGAKSNGPAEDWKTVVRSTAEGDDEREKEAAPEGKNVAKGTGMERKW</sequence>
<reference evidence="2 3" key="1">
    <citation type="submission" date="2020-04" db="EMBL/GenBank/DDBJ databases">
        <title>Perkinsus olseni comparative genomics.</title>
        <authorList>
            <person name="Bogema D.R."/>
        </authorList>
    </citation>
    <scope>NUCLEOTIDE SEQUENCE [LARGE SCALE GENOMIC DNA]</scope>
    <source>
        <strain evidence="2">ATCC PRA-205</strain>
    </source>
</reference>
<dbReference type="EMBL" id="JABANM010017532">
    <property type="protein sequence ID" value="KAF4727597.1"/>
    <property type="molecule type" value="Genomic_DNA"/>
</dbReference>
<feature type="region of interest" description="Disordered" evidence="1">
    <location>
        <begin position="119"/>
        <end position="190"/>
    </location>
</feature>
<gene>
    <name evidence="2" type="ORF">FOZ62_008792</name>
</gene>
<accession>A0A7J6S3S9</accession>
<evidence type="ECO:0000313" key="2">
    <source>
        <dbReference type="EMBL" id="KAF4727597.1"/>
    </source>
</evidence>